<name>A0A836G0E3_9HYME</name>
<sequence>VYRWYKMFSEGREDVNDEEHAGRPSTSTTDENIDEVKKIALANRRITVREVAEDLNMSIGLCHSIFTNDLGMRRVAAKFVLAKSNTLMMPQPPYSPDLAPCDFFLFPKLKRLMKGRRYATIEEIKTASKEELNKITKNDFLKCFEDWKKRWHKCNNTQDQDRNSRYNFHGNFRKCRLIRRHRFSSTDHCIRRMFGWRIAAICSRREHNRSRIRYHSSTNYKMIHAMVRHMSCNFSTQSTYRKTRVSNSNSSSDSVDNLELVAALHTAKKHIGQESSYPHYIKDLSRLIRSQITGNKNRIFLWYKLEIHAVEYGKQNDCAIRLPSENNKWLSETSSYIYQHYRVFSLAYYVRCLHNDSLCTYKFCRDILSKHSWAVSLKAKSENEASRRCAINLHTDREKKFYSNVQKLLKKRNINHYSTYSVMKASVVEQFNTLKNMWKQFNRDLPCLISNYNANIELLSCDFQQAFNHGLQYRIKITASAQYKVRDSVRVSKFKTVFDKGYTPNWSTEVFKIIKVQQTNPVTYLLEDSRGEPIAGGFYEYELDMHLVEKMLRKKGNEVRT</sequence>
<gene>
    <name evidence="1" type="primary">Gvqw3_0</name>
    <name evidence="1" type="ORF">G6Z76_0007104</name>
</gene>
<reference evidence="1" key="1">
    <citation type="submission" date="2020-03" db="EMBL/GenBank/DDBJ databases">
        <title>Relaxed selection underlies rapid genomic changes in the transitions from sociality to social parasitism in ants.</title>
        <authorList>
            <person name="Bi X."/>
        </authorList>
    </citation>
    <scope>NUCLEOTIDE SEQUENCE</scope>
    <source>
        <strain evidence="1">BGI-DK2014a</strain>
        <tissue evidence="1">Whole body</tissue>
    </source>
</reference>
<evidence type="ECO:0000313" key="1">
    <source>
        <dbReference type="EMBL" id="KAG5329351.1"/>
    </source>
</evidence>
<feature type="non-terminal residue" evidence="1">
    <location>
        <position position="561"/>
    </location>
</feature>
<protein>
    <submittedName>
        <fullName evidence="1">GVQW3 protein</fullName>
    </submittedName>
</protein>
<dbReference type="PANTHER" id="PTHR46585">
    <property type="entry name" value="INTEGRASE CORE DOMAIN CONTAINING PROTEIN"/>
    <property type="match status" value="1"/>
</dbReference>
<dbReference type="Proteomes" id="UP000669903">
    <property type="component" value="Unassembled WGS sequence"/>
</dbReference>
<feature type="non-terminal residue" evidence="1">
    <location>
        <position position="1"/>
    </location>
</feature>
<organism evidence="1 2">
    <name type="scientific">Acromyrmex charruanus</name>
    <dbReference type="NCBI Taxonomy" id="2715315"/>
    <lineage>
        <taxon>Eukaryota</taxon>
        <taxon>Metazoa</taxon>
        <taxon>Ecdysozoa</taxon>
        <taxon>Arthropoda</taxon>
        <taxon>Hexapoda</taxon>
        <taxon>Insecta</taxon>
        <taxon>Pterygota</taxon>
        <taxon>Neoptera</taxon>
        <taxon>Endopterygota</taxon>
        <taxon>Hymenoptera</taxon>
        <taxon>Apocrita</taxon>
        <taxon>Aculeata</taxon>
        <taxon>Formicoidea</taxon>
        <taxon>Formicidae</taxon>
        <taxon>Myrmicinae</taxon>
        <taxon>Acromyrmex</taxon>
    </lineage>
</organism>
<dbReference type="EMBL" id="JAANIC010006182">
    <property type="protein sequence ID" value="KAG5329351.1"/>
    <property type="molecule type" value="Genomic_DNA"/>
</dbReference>
<keyword evidence="2" id="KW-1185">Reference proteome</keyword>
<evidence type="ECO:0000313" key="2">
    <source>
        <dbReference type="Proteomes" id="UP000669903"/>
    </source>
</evidence>
<proteinExistence type="predicted"/>
<dbReference type="GO" id="GO:0003676">
    <property type="term" value="F:nucleic acid binding"/>
    <property type="evidence" value="ECO:0007669"/>
    <property type="project" value="InterPro"/>
</dbReference>
<dbReference type="Gene3D" id="3.30.420.10">
    <property type="entry name" value="Ribonuclease H-like superfamily/Ribonuclease H"/>
    <property type="match status" value="1"/>
</dbReference>
<dbReference type="InterPro" id="IPR036397">
    <property type="entry name" value="RNaseH_sf"/>
</dbReference>
<comment type="caution">
    <text evidence="1">The sequence shown here is derived from an EMBL/GenBank/DDBJ whole genome shotgun (WGS) entry which is preliminary data.</text>
</comment>
<dbReference type="PANTHER" id="PTHR46585:SF1">
    <property type="entry name" value="CHROMO DOMAIN-CONTAINING PROTEIN"/>
    <property type="match status" value="1"/>
</dbReference>
<accession>A0A836G0E3</accession>
<dbReference type="AlphaFoldDB" id="A0A836G0E3"/>